<dbReference type="GO" id="GO:0046872">
    <property type="term" value="F:metal ion binding"/>
    <property type="evidence" value="ECO:0007669"/>
    <property type="project" value="UniProtKB-KW"/>
</dbReference>
<dbReference type="PANTHER" id="PTHR43668">
    <property type="entry name" value="ALLANTOINASE"/>
    <property type="match status" value="1"/>
</dbReference>
<dbReference type="AlphaFoldDB" id="A0AAQ4CNG8"/>
<dbReference type="PANTHER" id="PTHR43668:SF2">
    <property type="entry name" value="ALLANTOINASE"/>
    <property type="match status" value="1"/>
</dbReference>
<dbReference type="NCBIfam" id="NF001541">
    <property type="entry name" value="PRK00369.1"/>
    <property type="match status" value="1"/>
</dbReference>
<dbReference type="GO" id="GO:0004038">
    <property type="term" value="F:allantoinase activity"/>
    <property type="evidence" value="ECO:0007669"/>
    <property type="project" value="TreeGrafter"/>
</dbReference>
<proteinExistence type="predicted"/>
<evidence type="ECO:0000256" key="1">
    <source>
        <dbReference type="ARBA" id="ARBA00001947"/>
    </source>
</evidence>
<evidence type="ECO:0000256" key="3">
    <source>
        <dbReference type="ARBA" id="ARBA00022801"/>
    </source>
</evidence>
<dbReference type="GO" id="GO:0006145">
    <property type="term" value="P:purine nucleobase catabolic process"/>
    <property type="evidence" value="ECO:0007669"/>
    <property type="project" value="TreeGrafter"/>
</dbReference>
<dbReference type="InterPro" id="IPR024403">
    <property type="entry name" value="DHOase_cat"/>
</dbReference>
<dbReference type="KEGG" id="scas:SACC_03660"/>
<keyword evidence="4" id="KW-0665">Pyrimidine biosynthesis</keyword>
<dbReference type="PROSITE" id="PS00483">
    <property type="entry name" value="DIHYDROOROTASE_2"/>
    <property type="match status" value="1"/>
</dbReference>
<reference evidence="7 8" key="1">
    <citation type="journal article" date="2022" name="Microbiol. Resour. Announc.">
        <title>Complete Genome Sequence of the Hyperthermophilic and Acidophilic Archaeon Saccharolobus caldissimus Strain HS-3T.</title>
        <authorList>
            <person name="Sakai H.D."/>
            <person name="Kurosawa N."/>
        </authorList>
    </citation>
    <scope>NUCLEOTIDE SEQUENCE [LARGE SCALE GENOMIC DNA]</scope>
    <source>
        <strain evidence="7 8">JCM32116</strain>
    </source>
</reference>
<feature type="domain" description="Dihydroorotase catalytic" evidence="6">
    <location>
        <begin position="42"/>
        <end position="127"/>
    </location>
</feature>
<dbReference type="Proteomes" id="UP001319921">
    <property type="component" value="Chromosome"/>
</dbReference>
<accession>A0AAQ4CNG8</accession>
<name>A0AAQ4CNG8_9CREN</name>
<dbReference type="InterPro" id="IPR006680">
    <property type="entry name" value="Amidohydro-rel"/>
</dbReference>
<dbReference type="SUPFAM" id="SSF51556">
    <property type="entry name" value="Metallo-dependent hydrolases"/>
    <property type="match status" value="1"/>
</dbReference>
<comment type="cofactor">
    <cofactor evidence="1">
        <name>Zn(2+)</name>
        <dbReference type="ChEBI" id="CHEBI:29105"/>
    </cofactor>
</comment>
<feature type="domain" description="Amidohydrolase-related" evidence="5">
    <location>
        <begin position="292"/>
        <end position="368"/>
    </location>
</feature>
<dbReference type="InterPro" id="IPR011059">
    <property type="entry name" value="Metal-dep_hydrolase_composite"/>
</dbReference>
<evidence type="ECO:0000256" key="2">
    <source>
        <dbReference type="ARBA" id="ARBA00022723"/>
    </source>
</evidence>
<dbReference type="Pfam" id="PF12890">
    <property type="entry name" value="DHOase"/>
    <property type="match status" value="1"/>
</dbReference>
<keyword evidence="8" id="KW-1185">Reference proteome</keyword>
<dbReference type="SUPFAM" id="SSF51338">
    <property type="entry name" value="Composite domain of metallo-dependent hydrolases"/>
    <property type="match status" value="1"/>
</dbReference>
<evidence type="ECO:0000313" key="7">
    <source>
        <dbReference type="EMBL" id="BDB97349.1"/>
    </source>
</evidence>
<sequence length="392" mass="44622">MKLWIKGKAYLNNEIKEVCINFDRRIKEIKSICKPDISLPQGTLILPGAIDIHTHIRGLKLAYKEDVISGTSEASYGGITLIGDMPNTLPYINTPQALSEKLKEFEYYSRVDYVIYSGVTKEFKEMEKMPIAGYKIFPEDLDKEETYQILELQKLKILHPEVPLALRGNRKLRLNTWYEIGALLYIAGYKRIHITHATNISTVKLARKLGFTVDLTPHHLLVNGEINCITKVNPPIRGVNERLWLLQAINEVDTIVSDHAPHANFEKAYPYEICPPGIAAISFTVPFVFTLVKKSIISIDRAVDLVSRNPAKILNVPYGEIKENYYANFTIIQYKHWRYSTKYSKVISTPLDGYPLEASIYMTIVQGKVSNYEGEVFPVKGINPLSDKNDKN</sequence>
<evidence type="ECO:0000259" key="5">
    <source>
        <dbReference type="Pfam" id="PF01979"/>
    </source>
</evidence>
<dbReference type="InterPro" id="IPR002195">
    <property type="entry name" value="Dihydroorotase_CS"/>
</dbReference>
<protein>
    <submittedName>
        <fullName evidence="7">Dihydroorotase</fullName>
    </submittedName>
</protein>
<dbReference type="InterPro" id="IPR050138">
    <property type="entry name" value="DHOase/Allantoinase_Hydrolase"/>
</dbReference>
<dbReference type="GeneID" id="68865094"/>
<evidence type="ECO:0000256" key="4">
    <source>
        <dbReference type="ARBA" id="ARBA00022975"/>
    </source>
</evidence>
<dbReference type="Gene3D" id="3.20.20.140">
    <property type="entry name" value="Metal-dependent hydrolases"/>
    <property type="match status" value="1"/>
</dbReference>
<evidence type="ECO:0000259" key="6">
    <source>
        <dbReference type="Pfam" id="PF12890"/>
    </source>
</evidence>
<dbReference type="EMBL" id="AP025226">
    <property type="protein sequence ID" value="BDB97349.1"/>
    <property type="molecule type" value="Genomic_DNA"/>
</dbReference>
<gene>
    <name evidence="7" type="primary">pyrC</name>
    <name evidence="7" type="ORF">SACC_03660</name>
</gene>
<dbReference type="InterPro" id="IPR032466">
    <property type="entry name" value="Metal_Hydrolase"/>
</dbReference>
<evidence type="ECO:0000313" key="8">
    <source>
        <dbReference type="Proteomes" id="UP001319921"/>
    </source>
</evidence>
<dbReference type="RefSeq" id="WP_229571354.1">
    <property type="nucleotide sequence ID" value="NZ_AP025226.1"/>
</dbReference>
<keyword evidence="3" id="KW-0378">Hydrolase</keyword>
<organism evidence="7 8">
    <name type="scientific">Saccharolobus caldissimus</name>
    <dbReference type="NCBI Taxonomy" id="1702097"/>
    <lineage>
        <taxon>Archaea</taxon>
        <taxon>Thermoproteota</taxon>
        <taxon>Thermoprotei</taxon>
        <taxon>Sulfolobales</taxon>
        <taxon>Sulfolobaceae</taxon>
        <taxon>Saccharolobus</taxon>
    </lineage>
</organism>
<keyword evidence="2" id="KW-0479">Metal-binding</keyword>
<dbReference type="GO" id="GO:0005737">
    <property type="term" value="C:cytoplasm"/>
    <property type="evidence" value="ECO:0007669"/>
    <property type="project" value="TreeGrafter"/>
</dbReference>
<dbReference type="Pfam" id="PF01979">
    <property type="entry name" value="Amidohydro_1"/>
    <property type="match status" value="1"/>
</dbReference>